<reference evidence="1" key="1">
    <citation type="submission" date="2022-11" db="EMBL/GenBank/DDBJ databases">
        <title>beta-Carotene-producing bacterium, Jeongeuplla avenae sp. nov., alleviates the salt stress of Arabidopsis seedlings.</title>
        <authorList>
            <person name="Jiang L."/>
            <person name="Lee J."/>
        </authorList>
    </citation>
    <scope>NUCLEOTIDE SEQUENCE</scope>
    <source>
        <strain evidence="1">DY_R2A_6</strain>
    </source>
</reference>
<evidence type="ECO:0000313" key="2">
    <source>
        <dbReference type="Proteomes" id="UP001163223"/>
    </source>
</evidence>
<accession>A0ACD4NR91</accession>
<sequence length="1221" mass="133566">MPRTGRRVRCDVSTSPGAAMADLDDVRLLWAELARRGFPESLGEKPLEVEAGGARIVCRKPLGLLMATGGDLGIIPRLLCIEALVGEQRGTFFGDVAREARKLEPDERRQRRMPTHGGNIQKIVQIAHHRVGGFKLRRFERGISTLVARRRGLPSLDQETERAMFGRPFVGPDAIDAYVAWLRGDAGAVDGSQDPPTVEAAGAGSGGRGGGDFLMSAPDRAGFAAWVEGALAKGAGKPTFVNIHGKGLWFGLSACARWVGDLAREERRTLLLPTRTRTASGGFEILNISQVLGRLRAFAEGRDSGDAGGGAPMSDADGLFDVVHRIRLSLAERPAILVFDGHHVDDRMTLLERRIADDYLDSLWARLLEPPMGGDPTLDLATFRDNRIVVTSNERLDEVRLKRLARVPGAVSPQTFRLPILDGAEWSGAVDRNRVHPPTGDGRDGDTIGHALRRVSQADGFKSDGTDAINLVEAVLSVALELDPDRFPARVDELVRRFSGRRLVIVDKAVEAFLAILAERSPLWLEIALVVSMTPDGLRPGTLRRLARAGRTVPWTVLPEMAASEGRGELAAEIDRLCGHALPILGLVRNDAFEGLDGTSPKGGSSHPLEYGLSATDGDDTSARSVDYLFPETKLLARDAAARRLSRRDFHAVHRLLAEDALTQQTISLRHLDNTGLQSIRPWRRMLSVIYSGLQSIPVSIDASGAMSVDDDLEFGTRSLVTSSRPSQFWLYLYAFCYRRLIENPPAWNLSRLYGLDELKGDILTYFDEPWQLWPKAIRPDPAPPMGAGLVEWMGRLGRGFADIPADHRAALAQSYLAVGEVPTAEGTLLSAPDVGTSSARASLGPEIPHGAFKRLFEIRLLSGESIDAAAVESRISRALTACGDGEGLKAALDEALERQARRYLAVLRPPDPRLGTATPRLPPNAFAMPPEIGEVAARLGDGRSAAAVLHEISDVYARLGELGATVADLAGAAGKLNRPADVGSSGEGRLPIMRAFLSGPEDTLEERIDELFCSSFARLVLSEQLRLATFSMDPLGIHYLASGNAARQIVRVALKLEGRRSAAKRCRAGNEPSVFSQQARRTLDGLSRNLFRFSRERSAQIVLEATMLRLLSNGDNLATRLRIAEAFLAEADALLVGLGRRVRAGLRLRLERAKMNRTFVENTELEEDERRRRLLQWEFDVNRLRSLAEPMPLPLWRILARLQHERFRRYRDGVPAPGVG</sequence>
<evidence type="ECO:0000313" key="1">
    <source>
        <dbReference type="EMBL" id="WAJ29455.1"/>
    </source>
</evidence>
<name>A0ACD4NR91_9HYPH</name>
<keyword evidence="2" id="KW-1185">Reference proteome</keyword>
<dbReference type="EMBL" id="CP113520">
    <property type="protein sequence ID" value="WAJ29455.1"/>
    <property type="molecule type" value="Genomic_DNA"/>
</dbReference>
<dbReference type="Proteomes" id="UP001163223">
    <property type="component" value="Chromosome"/>
</dbReference>
<proteinExistence type="predicted"/>
<protein>
    <submittedName>
        <fullName evidence="1">Uncharacterized protein</fullName>
    </submittedName>
</protein>
<organism evidence="1 2">
    <name type="scientific">Antarcticirhabdus aurantiaca</name>
    <dbReference type="NCBI Taxonomy" id="2606717"/>
    <lineage>
        <taxon>Bacteria</taxon>
        <taxon>Pseudomonadati</taxon>
        <taxon>Pseudomonadota</taxon>
        <taxon>Alphaproteobacteria</taxon>
        <taxon>Hyphomicrobiales</taxon>
        <taxon>Aurantimonadaceae</taxon>
        <taxon>Antarcticirhabdus</taxon>
    </lineage>
</organism>
<gene>
    <name evidence="1" type="ORF">OXU80_04240</name>
</gene>